<keyword evidence="1" id="KW-0812">Transmembrane</keyword>
<keyword evidence="1" id="KW-1133">Transmembrane helix</keyword>
<evidence type="ECO:0000313" key="3">
    <source>
        <dbReference type="Proteomes" id="UP000176678"/>
    </source>
</evidence>
<feature type="transmembrane region" description="Helical" evidence="1">
    <location>
        <begin position="123"/>
        <end position="141"/>
    </location>
</feature>
<dbReference type="STRING" id="1802410.A3H75_02105"/>
<feature type="transmembrane region" description="Helical" evidence="1">
    <location>
        <begin position="35"/>
        <end position="53"/>
    </location>
</feature>
<name>A0A1F7VFW2_9BACT</name>
<dbReference type="EMBL" id="MGES01000022">
    <property type="protein sequence ID" value="OGL88904.1"/>
    <property type="molecule type" value="Genomic_DNA"/>
</dbReference>
<feature type="transmembrane region" description="Helical" evidence="1">
    <location>
        <begin position="356"/>
        <end position="375"/>
    </location>
</feature>
<gene>
    <name evidence="2" type="ORF">A3H75_02105</name>
</gene>
<feature type="transmembrane region" description="Helical" evidence="1">
    <location>
        <begin position="98"/>
        <end position="116"/>
    </location>
</feature>
<dbReference type="Proteomes" id="UP000176678">
    <property type="component" value="Unassembled WGS sequence"/>
</dbReference>
<organism evidence="2 3">
    <name type="scientific">Candidatus Uhrbacteria bacterium RIFCSPLOWO2_02_FULL_51_9</name>
    <dbReference type="NCBI Taxonomy" id="1802410"/>
    <lineage>
        <taxon>Bacteria</taxon>
        <taxon>Candidatus Uhriibacteriota</taxon>
    </lineage>
</organism>
<feature type="transmembrane region" description="Helical" evidence="1">
    <location>
        <begin position="318"/>
        <end position="336"/>
    </location>
</feature>
<protein>
    <recommendedName>
        <fullName evidence="4">Arabinofuranosyltransferase AftA N-terminal domain-containing protein</fullName>
    </recommendedName>
</protein>
<feature type="transmembrane region" description="Helical" evidence="1">
    <location>
        <begin position="246"/>
        <end position="269"/>
    </location>
</feature>
<feature type="transmembrane region" description="Helical" evidence="1">
    <location>
        <begin position="153"/>
        <end position="171"/>
    </location>
</feature>
<reference evidence="2 3" key="1">
    <citation type="journal article" date="2016" name="Nat. Commun.">
        <title>Thousands of microbial genomes shed light on interconnected biogeochemical processes in an aquifer system.</title>
        <authorList>
            <person name="Anantharaman K."/>
            <person name="Brown C.T."/>
            <person name="Hug L.A."/>
            <person name="Sharon I."/>
            <person name="Castelle C.J."/>
            <person name="Probst A.J."/>
            <person name="Thomas B.C."/>
            <person name="Singh A."/>
            <person name="Wilkins M.J."/>
            <person name="Karaoz U."/>
            <person name="Brodie E.L."/>
            <person name="Williams K.H."/>
            <person name="Hubbard S.S."/>
            <person name="Banfield J.F."/>
        </authorList>
    </citation>
    <scope>NUCLEOTIDE SEQUENCE [LARGE SCALE GENOMIC DNA]</scope>
</reference>
<evidence type="ECO:0000256" key="1">
    <source>
        <dbReference type="SAM" id="Phobius"/>
    </source>
</evidence>
<dbReference type="AlphaFoldDB" id="A0A1F7VFW2"/>
<comment type="caution">
    <text evidence="2">The sequence shown here is derived from an EMBL/GenBank/DDBJ whole genome shotgun (WGS) entry which is preliminary data.</text>
</comment>
<feature type="transmembrane region" description="Helical" evidence="1">
    <location>
        <begin position="387"/>
        <end position="408"/>
    </location>
</feature>
<sequence length="563" mass="62476">MLTLPDLAPFAINGLLLLGTTLAGLVVILRRPRPLALTVLLATAMGGGFALLMNNRGLPWWGLQGDEAFIGAAITKAWHSIFWSDFYYTGLPPFYPPLYFWITGALGHLFGLPPIVAMNAGVAVSLFLLPLTIYAGVQSLPTHLFPSLHFKKWFAFFAAGSLFLVSEWTSFLSKPFEFLTAAVAIIFVLHTVTLARGAHHRPVAATIILGIVGALIIWTYYLWIIFIVLALAIAGISYASENRARWYGTLTRIFAISAILSAPFWITLLRTTFAGGESWQTHWFTLEEFTIAPTLISGGAALVALIGIGSAITFRKHIIPFTLGAIVMAPVLWFAMNMGLLATKASAIMPTKAMHFLGAYALAILAAWTTTHLWLTIKNTRTAQGFLVAVWILFVLMVPSGIFTYQFGAQHILNLKQPREIAETVKFLTQHPVRGTALVSEQPLIVGQAPLNLFISFNMHFTHPKAMWSLRHLIVQDLTRAKTPEAFTKIVRDNQIAPIDLLILRKYQDTYQLFFWVDRFPNGGAEETLAFPQKLVSTKSWKKLFENNGVAVWQFNETADADE</sequence>
<evidence type="ECO:0008006" key="4">
    <source>
        <dbReference type="Google" id="ProtNLM"/>
    </source>
</evidence>
<feature type="transmembrane region" description="Helical" evidence="1">
    <location>
        <begin position="204"/>
        <end position="234"/>
    </location>
</feature>
<proteinExistence type="predicted"/>
<feature type="transmembrane region" description="Helical" evidence="1">
    <location>
        <begin position="289"/>
        <end position="311"/>
    </location>
</feature>
<feature type="transmembrane region" description="Helical" evidence="1">
    <location>
        <begin position="178"/>
        <end position="198"/>
    </location>
</feature>
<feature type="transmembrane region" description="Helical" evidence="1">
    <location>
        <begin position="6"/>
        <end position="28"/>
    </location>
</feature>
<keyword evidence="1" id="KW-0472">Membrane</keyword>
<accession>A0A1F7VFW2</accession>
<evidence type="ECO:0000313" key="2">
    <source>
        <dbReference type="EMBL" id="OGL88904.1"/>
    </source>
</evidence>